<dbReference type="SMART" id="SM00349">
    <property type="entry name" value="KRAB"/>
    <property type="match status" value="1"/>
</dbReference>
<name>A0A7N4V5C3_SARHA</name>
<feature type="domain" description="KRAB" evidence="2">
    <location>
        <begin position="86"/>
        <end position="157"/>
    </location>
</feature>
<dbReference type="Proteomes" id="UP000007648">
    <property type="component" value="Unassembled WGS sequence"/>
</dbReference>
<feature type="compositionally biased region" description="Basic and acidic residues" evidence="1">
    <location>
        <begin position="1"/>
        <end position="21"/>
    </location>
</feature>
<dbReference type="PANTHER" id="PTHR23232">
    <property type="entry name" value="KRAB DOMAIN C2H2 ZINC FINGER"/>
    <property type="match status" value="1"/>
</dbReference>
<dbReference type="SUPFAM" id="SSF109640">
    <property type="entry name" value="KRAB domain (Kruppel-associated box)"/>
    <property type="match status" value="1"/>
</dbReference>
<evidence type="ECO:0000313" key="4">
    <source>
        <dbReference type="Proteomes" id="UP000007648"/>
    </source>
</evidence>
<dbReference type="GO" id="GO:0006355">
    <property type="term" value="P:regulation of DNA-templated transcription"/>
    <property type="evidence" value="ECO:0007669"/>
    <property type="project" value="InterPro"/>
</dbReference>
<evidence type="ECO:0000256" key="1">
    <source>
        <dbReference type="SAM" id="MobiDB-lite"/>
    </source>
</evidence>
<dbReference type="Gene3D" id="6.10.140.140">
    <property type="match status" value="1"/>
</dbReference>
<dbReference type="AlphaFoldDB" id="A0A7N4V5C3"/>
<evidence type="ECO:0000259" key="2">
    <source>
        <dbReference type="PROSITE" id="PS50805"/>
    </source>
</evidence>
<dbReference type="InterPro" id="IPR001909">
    <property type="entry name" value="KRAB"/>
</dbReference>
<reference evidence="3" key="2">
    <citation type="submission" date="2025-08" db="UniProtKB">
        <authorList>
            <consortium name="Ensembl"/>
        </authorList>
    </citation>
    <scope>IDENTIFICATION</scope>
</reference>
<gene>
    <name evidence="3" type="primary">LOC105749451</name>
</gene>
<dbReference type="PROSITE" id="PS50805">
    <property type="entry name" value="KRAB"/>
    <property type="match status" value="1"/>
</dbReference>
<dbReference type="InterPro" id="IPR050169">
    <property type="entry name" value="Krueppel_C2H2_ZnF"/>
</dbReference>
<organism evidence="3 4">
    <name type="scientific">Sarcophilus harrisii</name>
    <name type="common">Tasmanian devil</name>
    <name type="synonym">Sarcophilus laniarius</name>
    <dbReference type="NCBI Taxonomy" id="9305"/>
    <lineage>
        <taxon>Eukaryota</taxon>
        <taxon>Metazoa</taxon>
        <taxon>Chordata</taxon>
        <taxon>Craniata</taxon>
        <taxon>Vertebrata</taxon>
        <taxon>Euteleostomi</taxon>
        <taxon>Mammalia</taxon>
        <taxon>Metatheria</taxon>
        <taxon>Dasyuromorphia</taxon>
        <taxon>Dasyuridae</taxon>
        <taxon>Sarcophilus</taxon>
    </lineage>
</organism>
<protein>
    <recommendedName>
        <fullName evidence="2">KRAB domain-containing protein</fullName>
    </recommendedName>
</protein>
<reference evidence="3" key="3">
    <citation type="submission" date="2025-09" db="UniProtKB">
        <authorList>
            <consortium name="Ensembl"/>
        </authorList>
    </citation>
    <scope>IDENTIFICATION</scope>
</reference>
<dbReference type="InterPro" id="IPR036051">
    <property type="entry name" value="KRAB_dom_sf"/>
</dbReference>
<dbReference type="Ensembl" id="ENSSHAT00000030630.1">
    <property type="protein sequence ID" value="ENSSHAP00000040518.1"/>
    <property type="gene ID" value="ENSSHAG00000010549.2"/>
</dbReference>
<dbReference type="CDD" id="cd07765">
    <property type="entry name" value="KRAB_A-box"/>
    <property type="match status" value="1"/>
</dbReference>
<keyword evidence="4" id="KW-1185">Reference proteome</keyword>
<evidence type="ECO:0000313" key="3">
    <source>
        <dbReference type="Ensembl" id="ENSSHAP00000040518.1"/>
    </source>
</evidence>
<dbReference type="PANTHER" id="PTHR23232:SF163">
    <property type="entry name" value="ZINC FINGER PROTEIN 589"/>
    <property type="match status" value="1"/>
</dbReference>
<dbReference type="GeneTree" id="ENSGT00950000182890"/>
<proteinExistence type="predicted"/>
<reference evidence="3 4" key="1">
    <citation type="journal article" date="2011" name="Proc. Natl. Acad. Sci. U.S.A.">
        <title>Genetic diversity and population structure of the endangered marsupial Sarcophilus harrisii (Tasmanian devil).</title>
        <authorList>
            <person name="Miller W."/>
            <person name="Hayes V.M."/>
            <person name="Ratan A."/>
            <person name="Petersen D.C."/>
            <person name="Wittekindt N.E."/>
            <person name="Miller J."/>
            <person name="Walenz B."/>
            <person name="Knight J."/>
            <person name="Qi J."/>
            <person name="Zhao F."/>
            <person name="Wang Q."/>
            <person name="Bedoya-Reina O.C."/>
            <person name="Katiyar N."/>
            <person name="Tomsho L.P."/>
            <person name="Kasson L.M."/>
            <person name="Hardie R.A."/>
            <person name="Woodbridge P."/>
            <person name="Tindall E.A."/>
            <person name="Bertelsen M.F."/>
            <person name="Dixon D."/>
            <person name="Pyecroft S."/>
            <person name="Helgen K.M."/>
            <person name="Lesk A.M."/>
            <person name="Pringle T.H."/>
            <person name="Patterson N."/>
            <person name="Zhang Y."/>
            <person name="Kreiss A."/>
            <person name="Woods G.M."/>
            <person name="Jones M.E."/>
            <person name="Schuster S.C."/>
        </authorList>
    </citation>
    <scope>NUCLEOTIDE SEQUENCE [LARGE SCALE GENOMIC DNA]</scope>
</reference>
<feature type="region of interest" description="Disordered" evidence="1">
    <location>
        <begin position="1"/>
        <end position="56"/>
    </location>
</feature>
<accession>A0A7N4V5C3</accession>
<feature type="compositionally biased region" description="Basic and acidic residues" evidence="1">
    <location>
        <begin position="30"/>
        <end position="44"/>
    </location>
</feature>
<sequence length="264" mass="29631">MRPLARREEAVRAESQSEARTEVCPAGPRSEAKAEPAGDPELSRGGRGSPPPPPPQLLLLSCLPGAPPARSMAPGPTAAAVLQGSVTFRDVSVDFSREEWGHLSPSQKQLYREVMLENYRNLICLGLAMYKPDVICQLERREAPGMSEGAVPQSCCADAKITPEPKKSFSKFVTSSEESSGQITEDHCCFSKQKEASKLNVRLKRNCHDEEIQSRYVQLFVTLWGFYWLRHWSGLAFLQFIWQMRKLRQTVKWPAQDHTCKNCP</sequence>
<dbReference type="Pfam" id="PF01352">
    <property type="entry name" value="KRAB"/>
    <property type="match status" value="1"/>
</dbReference>